<reference evidence="2 3" key="1">
    <citation type="submission" date="2019-09" db="EMBL/GenBank/DDBJ databases">
        <authorList>
            <person name="Chandra G."/>
            <person name="Truman W A."/>
        </authorList>
    </citation>
    <scope>NUCLEOTIDE SEQUENCE [LARGE SCALE GENOMIC DNA]</scope>
    <source>
        <strain evidence="2">PS723</strain>
    </source>
</reference>
<organism evidence="2 3">
    <name type="scientific">Pseudomonas fluorescens</name>
    <dbReference type="NCBI Taxonomy" id="294"/>
    <lineage>
        <taxon>Bacteria</taxon>
        <taxon>Pseudomonadati</taxon>
        <taxon>Pseudomonadota</taxon>
        <taxon>Gammaproteobacteria</taxon>
        <taxon>Pseudomonadales</taxon>
        <taxon>Pseudomonadaceae</taxon>
        <taxon>Pseudomonas</taxon>
    </lineage>
</organism>
<dbReference type="GO" id="GO:0019243">
    <property type="term" value="P:methylglyoxal catabolic process to D-lactate via S-lactoyl-glutathione"/>
    <property type="evidence" value="ECO:0007669"/>
    <property type="project" value="TreeGrafter"/>
</dbReference>
<gene>
    <name evidence="2" type="primary">hchA</name>
    <name evidence="2" type="ORF">PS723_00460</name>
</gene>
<keyword evidence="2" id="KW-0456">Lyase</keyword>
<dbReference type="Proteomes" id="UP000379480">
    <property type="component" value="Unassembled WGS sequence"/>
</dbReference>
<dbReference type="EMBL" id="CABVHY010000002">
    <property type="protein sequence ID" value="VVN71902.1"/>
    <property type="molecule type" value="Genomic_DNA"/>
</dbReference>
<dbReference type="AlphaFoldDB" id="A0A5E6ZZC6"/>
<dbReference type="GO" id="GO:0005737">
    <property type="term" value="C:cytoplasm"/>
    <property type="evidence" value="ECO:0007669"/>
    <property type="project" value="TreeGrafter"/>
</dbReference>
<dbReference type="OrthoDB" id="9792284at2"/>
<dbReference type="Gene3D" id="3.40.50.880">
    <property type="match status" value="1"/>
</dbReference>
<feature type="chain" id="PRO_5022873094" evidence="1">
    <location>
        <begin position="23"/>
        <end position="280"/>
    </location>
</feature>
<protein>
    <submittedName>
        <fullName evidence="2">Molecular chaperone Hsp31 and glyoxalase 3</fullName>
        <ecNumber evidence="2">4.2.1.130</ecNumber>
    </submittedName>
</protein>
<dbReference type="EC" id="4.2.1.130" evidence="2"/>
<accession>A0A5E6ZZC6</accession>
<name>A0A5E6ZZC6_PSEFL</name>
<dbReference type="SUPFAM" id="SSF52317">
    <property type="entry name" value="Class I glutamine amidotransferase-like"/>
    <property type="match status" value="1"/>
</dbReference>
<feature type="signal peptide" evidence="1">
    <location>
        <begin position="1"/>
        <end position="22"/>
    </location>
</feature>
<proteinExistence type="predicted"/>
<dbReference type="InterPro" id="IPR050325">
    <property type="entry name" value="Prot/Nucl_acid_deglycase"/>
</dbReference>
<dbReference type="CDD" id="cd03141">
    <property type="entry name" value="GATase1_Hsp31_like"/>
    <property type="match status" value="1"/>
</dbReference>
<dbReference type="GO" id="GO:0019172">
    <property type="term" value="F:glyoxalase III activity"/>
    <property type="evidence" value="ECO:0007669"/>
    <property type="project" value="UniProtKB-EC"/>
</dbReference>
<dbReference type="Pfam" id="PF17124">
    <property type="entry name" value="ThiJ_like"/>
    <property type="match status" value="1"/>
</dbReference>
<dbReference type="InterPro" id="IPR029062">
    <property type="entry name" value="Class_I_gatase-like"/>
</dbReference>
<dbReference type="PANTHER" id="PTHR48094">
    <property type="entry name" value="PROTEIN/NUCLEIC ACID DEGLYCASE DJ-1-RELATED"/>
    <property type="match status" value="1"/>
</dbReference>
<dbReference type="PANTHER" id="PTHR48094:SF22">
    <property type="entry name" value="DJ-1_PFPI DOMAIN-CONTAINING PROTEIN"/>
    <property type="match status" value="1"/>
</dbReference>
<evidence type="ECO:0000256" key="1">
    <source>
        <dbReference type="SAM" id="SignalP"/>
    </source>
</evidence>
<dbReference type="RefSeq" id="WP_150802070.1">
    <property type="nucleotide sequence ID" value="NZ_CABVHY010000002.1"/>
</dbReference>
<keyword evidence="1" id="KW-0732">Signal</keyword>
<sequence length="280" mass="30207" precursor="true">MKILTMLTLTVMLNVISFFAHAANVLVVLSDAAQLDLKNGKVTQTGFFFNELMQPVKLLLDAGHTVTFATPKGKAPSLDQGSVSKSYFNNDVDAFNAHKALLDRLKITSPGESPVISLSRVEQLGYERFDALYIPGGRAPMQDLTHSPLLGKLLASFHARGKPTALVCHGPAALLSALPDAAGFVGQLELAGRVTARPDWIYSGYKMTVMSNVEERLAEGRLGGGEMKFLPQTALEQAGGLYGSNLVPWTANMVVDRELITGQNPASTLDVANELLKRLR</sequence>
<evidence type="ECO:0000313" key="2">
    <source>
        <dbReference type="EMBL" id="VVN71902.1"/>
    </source>
</evidence>
<evidence type="ECO:0000313" key="3">
    <source>
        <dbReference type="Proteomes" id="UP000379480"/>
    </source>
</evidence>
<dbReference type="InterPro" id="IPR032633">
    <property type="entry name" value="ThiJ-like"/>
</dbReference>